<accession>A0A158L179</accession>
<reference evidence="2" key="1">
    <citation type="submission" date="2016-01" db="EMBL/GenBank/DDBJ databases">
        <authorList>
            <person name="Peeters C."/>
        </authorList>
    </citation>
    <scope>NUCLEOTIDE SEQUENCE [LARGE SCALE GENOMIC DNA]</scope>
    <source>
        <strain evidence="2">LMG 29317</strain>
    </source>
</reference>
<organism evidence="2 3">
    <name type="scientific">Caballeronia arvi</name>
    <dbReference type="NCBI Taxonomy" id="1777135"/>
    <lineage>
        <taxon>Bacteria</taxon>
        <taxon>Pseudomonadati</taxon>
        <taxon>Pseudomonadota</taxon>
        <taxon>Betaproteobacteria</taxon>
        <taxon>Burkholderiales</taxon>
        <taxon>Burkholderiaceae</taxon>
        <taxon>Caballeronia</taxon>
    </lineage>
</organism>
<gene>
    <name evidence="2" type="ORF">AWB74_07769</name>
</gene>
<sequence>MRAIVRKQSRKSNDIPLNVLKRTSNEADRELAHLSKIVETLIELDKGSSPLGPAYWMARLRELRVGYALLSTQRAQIAALDTVLRNSLKETFGMSRDPSDALPETLRTAMHQRARPACSSAMRRAIWAGSWRPHSATPNELRHRLSRRSPPDTQMTSCSATENGGLFSTSTRRSSGRRGRCLASSCYAYCHRKVLTTCW</sequence>
<evidence type="ECO:0000313" key="3">
    <source>
        <dbReference type="Proteomes" id="UP000055019"/>
    </source>
</evidence>
<protein>
    <submittedName>
        <fullName evidence="2">Uncharacterized protein</fullName>
    </submittedName>
</protein>
<keyword evidence="3" id="KW-1185">Reference proteome</keyword>
<feature type="region of interest" description="Disordered" evidence="1">
    <location>
        <begin position="137"/>
        <end position="173"/>
    </location>
</feature>
<comment type="caution">
    <text evidence="2">The sequence shown here is derived from an EMBL/GenBank/DDBJ whole genome shotgun (WGS) entry which is preliminary data.</text>
</comment>
<feature type="compositionally biased region" description="Polar residues" evidence="1">
    <location>
        <begin position="151"/>
        <end position="162"/>
    </location>
</feature>
<proteinExistence type="predicted"/>
<dbReference type="Proteomes" id="UP000055019">
    <property type="component" value="Unassembled WGS sequence"/>
</dbReference>
<dbReference type="AlphaFoldDB" id="A0A158L179"/>
<name>A0A158L179_9BURK</name>
<evidence type="ECO:0000256" key="1">
    <source>
        <dbReference type="SAM" id="MobiDB-lite"/>
    </source>
</evidence>
<evidence type="ECO:0000313" key="2">
    <source>
        <dbReference type="EMBL" id="SAL86600.1"/>
    </source>
</evidence>
<dbReference type="EMBL" id="FCOM02000075">
    <property type="protein sequence ID" value="SAL86600.1"/>
    <property type="molecule type" value="Genomic_DNA"/>
</dbReference>